<name>A0ABU9DCL1_9BACL</name>
<dbReference type="InterPro" id="IPR024203">
    <property type="entry name" value="Deoxy-glucuronate_isom_IolB"/>
</dbReference>
<sequence length="272" mass="30414">MSELIVPSRKQPLADGNVLTITPESAGWTYVGFSVYKLEAGQTLKKATGDKEVCLVLLTGRGHVRTEKASFENIGQRMSVFEKIPPYSVYVPSQDSYEIEAVTTLEVAVCEAPGQGSLEARLIAPEQVGVEIRGSGNMERQIHNILPEQEPADSLLVVEVFTPNGHWSSYPPHKHDRDALPEESYLEETYYFRVEPEQGFALQRVYTDDLSLNEVLAVKNEEAVLVPKGYHPVSAPPGYEVYYLNVMAGPTRTWKFHNDPNHAWLMKPPSAR</sequence>
<keyword evidence="4" id="KW-1185">Reference proteome</keyword>
<dbReference type="EMBL" id="JBBPCC010000001">
    <property type="protein sequence ID" value="MEK8126594.1"/>
    <property type="molecule type" value="Genomic_DNA"/>
</dbReference>
<evidence type="ECO:0000256" key="1">
    <source>
        <dbReference type="ARBA" id="ARBA00023235"/>
    </source>
</evidence>
<dbReference type="InterPro" id="IPR014710">
    <property type="entry name" value="RmlC-like_jellyroll"/>
</dbReference>
<evidence type="ECO:0000313" key="3">
    <source>
        <dbReference type="EMBL" id="MEK8126594.1"/>
    </source>
</evidence>
<dbReference type="RefSeq" id="WP_341413648.1">
    <property type="nucleotide sequence ID" value="NZ_JBBPCC010000001.1"/>
</dbReference>
<reference evidence="3 4" key="1">
    <citation type="submission" date="2024-04" db="EMBL/GenBank/DDBJ databases">
        <title>draft genome sequnece of Paenibacillus filicis.</title>
        <authorList>
            <person name="Kim D.-U."/>
        </authorList>
    </citation>
    <scope>NUCLEOTIDE SEQUENCE [LARGE SCALE GENOMIC DNA]</scope>
    <source>
        <strain evidence="3 4">KACC14197</strain>
    </source>
</reference>
<keyword evidence="1 3" id="KW-0413">Isomerase</keyword>
<protein>
    <recommendedName>
        <fullName evidence="2">5-deoxy-glucuronate isomerase</fullName>
        <ecNumber evidence="2">5.3.1.30</ecNumber>
    </recommendedName>
</protein>
<accession>A0ABU9DCL1</accession>
<dbReference type="PIRSF" id="PIRSF036628">
    <property type="entry name" value="IolB"/>
    <property type="match status" value="1"/>
</dbReference>
<proteinExistence type="predicted"/>
<dbReference type="GO" id="GO:0102482">
    <property type="term" value="F:5-deoxy-D-glucuronate isomerase activity"/>
    <property type="evidence" value="ECO:0007669"/>
    <property type="project" value="UniProtKB-EC"/>
</dbReference>
<evidence type="ECO:0000313" key="4">
    <source>
        <dbReference type="Proteomes" id="UP001469365"/>
    </source>
</evidence>
<dbReference type="Proteomes" id="UP001469365">
    <property type="component" value="Unassembled WGS sequence"/>
</dbReference>
<dbReference type="EC" id="5.3.1.30" evidence="2"/>
<dbReference type="PANTHER" id="PTHR39193:SF1">
    <property type="entry name" value="5-DEOXY-GLUCURONATE ISOMERASE"/>
    <property type="match status" value="1"/>
</dbReference>
<dbReference type="InterPro" id="IPR011051">
    <property type="entry name" value="RmlC_Cupin_sf"/>
</dbReference>
<dbReference type="NCBIfam" id="TIGR04378">
    <property type="entry name" value="myo_inos_iolB"/>
    <property type="match status" value="1"/>
</dbReference>
<dbReference type="PANTHER" id="PTHR39193">
    <property type="entry name" value="5-DEOXY-GLUCURONATE ISOMERASE"/>
    <property type="match status" value="1"/>
</dbReference>
<dbReference type="Gene3D" id="2.60.120.10">
    <property type="entry name" value="Jelly Rolls"/>
    <property type="match status" value="2"/>
</dbReference>
<dbReference type="Pfam" id="PF04962">
    <property type="entry name" value="KduI"/>
    <property type="match status" value="1"/>
</dbReference>
<gene>
    <name evidence="3" type="primary">iolB</name>
    <name evidence="3" type="ORF">WMW72_01585</name>
</gene>
<comment type="caution">
    <text evidence="3">The sequence shown here is derived from an EMBL/GenBank/DDBJ whole genome shotgun (WGS) entry which is preliminary data.</text>
</comment>
<dbReference type="SUPFAM" id="SSF51182">
    <property type="entry name" value="RmlC-like cupins"/>
    <property type="match status" value="1"/>
</dbReference>
<organism evidence="3 4">
    <name type="scientific">Paenibacillus filicis</name>
    <dbReference type="NCBI Taxonomy" id="669464"/>
    <lineage>
        <taxon>Bacteria</taxon>
        <taxon>Bacillati</taxon>
        <taxon>Bacillota</taxon>
        <taxon>Bacilli</taxon>
        <taxon>Bacillales</taxon>
        <taxon>Paenibacillaceae</taxon>
        <taxon>Paenibacillus</taxon>
    </lineage>
</organism>
<dbReference type="InterPro" id="IPR021120">
    <property type="entry name" value="KduI/IolB_isomerase"/>
</dbReference>
<evidence type="ECO:0000256" key="2">
    <source>
        <dbReference type="NCBIfam" id="TIGR04378"/>
    </source>
</evidence>